<dbReference type="Proteomes" id="UP001207337">
    <property type="component" value="Unassembled WGS sequence"/>
</dbReference>
<name>A0ABT3PUR0_9BACT</name>
<evidence type="ECO:0000313" key="2">
    <source>
        <dbReference type="EMBL" id="MCW9711571.1"/>
    </source>
</evidence>
<dbReference type="Pfam" id="PF03572">
    <property type="entry name" value="Peptidase_S41"/>
    <property type="match status" value="1"/>
</dbReference>
<dbReference type="SUPFAM" id="SSF52096">
    <property type="entry name" value="ClpP/crotonase"/>
    <property type="match status" value="1"/>
</dbReference>
<evidence type="ECO:0000259" key="1">
    <source>
        <dbReference type="Pfam" id="PF03572"/>
    </source>
</evidence>
<dbReference type="InterPro" id="IPR005151">
    <property type="entry name" value="Tail-specific_protease"/>
</dbReference>
<dbReference type="InterPro" id="IPR029045">
    <property type="entry name" value="ClpP/crotonase-like_dom_sf"/>
</dbReference>
<accession>A0ABT3PUR0</accession>
<dbReference type="RefSeq" id="WP_265786896.1">
    <property type="nucleotide sequence ID" value="NZ_BAABRS010000001.1"/>
</dbReference>
<protein>
    <submittedName>
        <fullName evidence="2">S41 family peptidase</fullName>
    </submittedName>
</protein>
<dbReference type="Gene3D" id="3.90.226.10">
    <property type="entry name" value="2-enoyl-CoA Hydratase, Chain A, domain 1"/>
    <property type="match status" value="1"/>
</dbReference>
<organism evidence="2 3">
    <name type="scientific">Fodinibius salicampi</name>
    <dbReference type="NCBI Taxonomy" id="1920655"/>
    <lineage>
        <taxon>Bacteria</taxon>
        <taxon>Pseudomonadati</taxon>
        <taxon>Balneolota</taxon>
        <taxon>Balneolia</taxon>
        <taxon>Balneolales</taxon>
        <taxon>Balneolaceae</taxon>
        <taxon>Fodinibius</taxon>
    </lineage>
</organism>
<dbReference type="EMBL" id="JAJNDC010000001">
    <property type="protein sequence ID" value="MCW9711571.1"/>
    <property type="molecule type" value="Genomic_DNA"/>
</dbReference>
<evidence type="ECO:0000313" key="3">
    <source>
        <dbReference type="Proteomes" id="UP001207337"/>
    </source>
</evidence>
<sequence>MSLSKASMSQINEELEKIAAAKGVIFDLRGYPNSNHQVISHLLSEPDTSNQWFKTPKYIYPDQKKLLGYKKSGWKLEPAKPHIQGKVVFLTDARAVSYAEAFLSFIAHYDLAEIVGQPTGGVNGVTNALRLPGGYSTTWTGQKVVKLDGSQHHMIGIQPTVPVRKTIEGVRNGRDEFLEKALEIVRQ</sequence>
<comment type="caution">
    <text evidence="2">The sequence shown here is derived from an EMBL/GenBank/DDBJ whole genome shotgun (WGS) entry which is preliminary data.</text>
</comment>
<gene>
    <name evidence="2" type="ORF">LQ318_01525</name>
</gene>
<keyword evidence="3" id="KW-1185">Reference proteome</keyword>
<feature type="domain" description="Tail specific protease" evidence="1">
    <location>
        <begin position="5"/>
        <end position="163"/>
    </location>
</feature>
<proteinExistence type="predicted"/>
<reference evidence="2 3" key="1">
    <citation type="submission" date="2021-11" db="EMBL/GenBank/DDBJ databases">
        <title>Aliifidinibius sp. nov., a new bacterium isolated from saline soil.</title>
        <authorList>
            <person name="Galisteo C."/>
            <person name="De La Haba R."/>
            <person name="Sanchez-Porro C."/>
            <person name="Ventosa A."/>
        </authorList>
    </citation>
    <scope>NUCLEOTIDE SEQUENCE [LARGE SCALE GENOMIC DNA]</scope>
    <source>
        <strain evidence="2 3">KACC 190600</strain>
    </source>
</reference>